<sequence>MGQTIEQSIDEAPEGRRAGQADEGAQEVLLVQASPHALGTTSALVRTLAGSLVPSCRVRILDLSSLHMEGCTHCGRCRRPPFSCVLAKEDACEAVFAALRAAKAVVWISPVYFYGLPARAKALVDRSQRFFEHPQKLPHPAPRVLTVFVAGRPRGAQLFTGSHLALKYFCQSLGLNLVCACGLRGLETDTDVTPSVQAEAVRALARVFPDLVPAGAQAPCGQADLVCQPGFSHLDILWSTL</sequence>
<dbReference type="PANTHER" id="PTHR43278">
    <property type="entry name" value="NAD(P)H-DEPENDENT FMN-CONTAINING OXIDOREDUCTASE YWQN-RELATED"/>
    <property type="match status" value="1"/>
</dbReference>
<keyword evidence="2" id="KW-0288">FMN</keyword>
<comment type="caution">
    <text evidence="4">The sequence shown here is derived from an EMBL/GenBank/DDBJ whole genome shotgun (WGS) entry which is preliminary data.</text>
</comment>
<evidence type="ECO:0000256" key="1">
    <source>
        <dbReference type="ARBA" id="ARBA00022630"/>
    </source>
</evidence>
<feature type="domain" description="NADPH-dependent FMN reductase-like" evidence="3">
    <location>
        <begin position="28"/>
        <end position="134"/>
    </location>
</feature>
<evidence type="ECO:0000313" key="4">
    <source>
        <dbReference type="EMBL" id="HIW01669.1"/>
    </source>
</evidence>
<keyword evidence="1" id="KW-0285">Flavoprotein</keyword>
<dbReference type="InterPro" id="IPR029039">
    <property type="entry name" value="Flavoprotein-like_sf"/>
</dbReference>
<organism evidence="4 5">
    <name type="scientific">Candidatus Desulfovibrio intestinipullorum</name>
    <dbReference type="NCBI Taxonomy" id="2838536"/>
    <lineage>
        <taxon>Bacteria</taxon>
        <taxon>Pseudomonadati</taxon>
        <taxon>Thermodesulfobacteriota</taxon>
        <taxon>Desulfovibrionia</taxon>
        <taxon>Desulfovibrionales</taxon>
        <taxon>Desulfovibrionaceae</taxon>
        <taxon>Desulfovibrio</taxon>
    </lineage>
</organism>
<dbReference type="Proteomes" id="UP000886752">
    <property type="component" value="Unassembled WGS sequence"/>
</dbReference>
<reference evidence="4" key="2">
    <citation type="submission" date="2021-04" db="EMBL/GenBank/DDBJ databases">
        <authorList>
            <person name="Gilroy R."/>
        </authorList>
    </citation>
    <scope>NUCLEOTIDE SEQUENCE</scope>
    <source>
        <strain evidence="4">ChiHecec2B26-446</strain>
    </source>
</reference>
<dbReference type="PANTHER" id="PTHR43278:SF1">
    <property type="entry name" value="IRON-SULFUR FLAVOPROTEIN MJ1083"/>
    <property type="match status" value="1"/>
</dbReference>
<dbReference type="InterPro" id="IPR005025">
    <property type="entry name" value="FMN_Rdtase-like_dom"/>
</dbReference>
<name>A0A9D1TQQ1_9BACT</name>
<dbReference type="EMBL" id="DXHV01000086">
    <property type="protein sequence ID" value="HIW01669.1"/>
    <property type="molecule type" value="Genomic_DNA"/>
</dbReference>
<proteinExistence type="predicted"/>
<dbReference type="SUPFAM" id="SSF52218">
    <property type="entry name" value="Flavoproteins"/>
    <property type="match status" value="1"/>
</dbReference>
<reference evidence="4" key="1">
    <citation type="journal article" date="2021" name="PeerJ">
        <title>Extensive microbial diversity within the chicken gut microbiome revealed by metagenomics and culture.</title>
        <authorList>
            <person name="Gilroy R."/>
            <person name="Ravi A."/>
            <person name="Getino M."/>
            <person name="Pursley I."/>
            <person name="Horton D.L."/>
            <person name="Alikhan N.F."/>
            <person name="Baker D."/>
            <person name="Gharbi K."/>
            <person name="Hall N."/>
            <person name="Watson M."/>
            <person name="Adriaenssens E.M."/>
            <person name="Foster-Nyarko E."/>
            <person name="Jarju S."/>
            <person name="Secka A."/>
            <person name="Antonio M."/>
            <person name="Oren A."/>
            <person name="Chaudhuri R.R."/>
            <person name="La Ragione R."/>
            <person name="Hildebrand F."/>
            <person name="Pallen M.J."/>
        </authorList>
    </citation>
    <scope>NUCLEOTIDE SEQUENCE</scope>
    <source>
        <strain evidence="4">ChiHecec2B26-446</strain>
    </source>
</reference>
<dbReference type="Pfam" id="PF03358">
    <property type="entry name" value="FMN_red"/>
    <property type="match status" value="1"/>
</dbReference>
<gene>
    <name evidence="4" type="ORF">H9894_10865</name>
</gene>
<accession>A0A9D1TQQ1</accession>
<dbReference type="AlphaFoldDB" id="A0A9D1TQQ1"/>
<dbReference type="InterPro" id="IPR051796">
    <property type="entry name" value="ISF_SsuE-like"/>
</dbReference>
<evidence type="ECO:0000256" key="2">
    <source>
        <dbReference type="ARBA" id="ARBA00022643"/>
    </source>
</evidence>
<dbReference type="GO" id="GO:0016491">
    <property type="term" value="F:oxidoreductase activity"/>
    <property type="evidence" value="ECO:0007669"/>
    <property type="project" value="InterPro"/>
</dbReference>
<evidence type="ECO:0000313" key="5">
    <source>
        <dbReference type="Proteomes" id="UP000886752"/>
    </source>
</evidence>
<evidence type="ECO:0000259" key="3">
    <source>
        <dbReference type="Pfam" id="PF03358"/>
    </source>
</evidence>
<protein>
    <submittedName>
        <fullName evidence="4">NAD(P)H-dependent oxidoreductase</fullName>
    </submittedName>
</protein>
<dbReference type="Gene3D" id="3.40.50.360">
    <property type="match status" value="1"/>
</dbReference>